<reference evidence="1 2" key="1">
    <citation type="submission" date="2018-02" db="EMBL/GenBank/DDBJ databases">
        <title>Fusarium culmorum secondary metabolites in fungal-bacterial-plant interactions.</title>
        <authorList>
            <person name="Schmidt R."/>
        </authorList>
    </citation>
    <scope>NUCLEOTIDE SEQUENCE [LARGE SCALE GENOMIC DNA]</scope>
    <source>
        <strain evidence="1 2">PV</strain>
    </source>
</reference>
<evidence type="ECO:0000313" key="1">
    <source>
        <dbReference type="EMBL" id="PTD12439.1"/>
    </source>
</evidence>
<dbReference type="AlphaFoldDB" id="A0A2T4H9G0"/>
<dbReference type="EMBL" id="PVEM01000001">
    <property type="protein sequence ID" value="PTD12439.1"/>
    <property type="molecule type" value="Genomic_DNA"/>
</dbReference>
<dbReference type="OrthoDB" id="10328183at2759"/>
<protein>
    <submittedName>
        <fullName evidence="1">Uncharacterized protein</fullName>
    </submittedName>
</protein>
<evidence type="ECO:0000313" key="2">
    <source>
        <dbReference type="Proteomes" id="UP000241587"/>
    </source>
</evidence>
<organism evidence="1 2">
    <name type="scientific">Fusarium culmorum</name>
    <dbReference type="NCBI Taxonomy" id="5516"/>
    <lineage>
        <taxon>Eukaryota</taxon>
        <taxon>Fungi</taxon>
        <taxon>Dikarya</taxon>
        <taxon>Ascomycota</taxon>
        <taxon>Pezizomycotina</taxon>
        <taxon>Sordariomycetes</taxon>
        <taxon>Hypocreomycetidae</taxon>
        <taxon>Hypocreales</taxon>
        <taxon>Nectriaceae</taxon>
        <taxon>Fusarium</taxon>
    </lineage>
</organism>
<name>A0A2T4H9G0_FUSCU</name>
<proteinExistence type="predicted"/>
<sequence>MLQLQFRLRLLLASVVQYGGGYGTYLLSRLTLTVRPSVSKIVAPCLLQKTT</sequence>
<comment type="caution">
    <text evidence="1">The sequence shown here is derived from an EMBL/GenBank/DDBJ whole genome shotgun (WGS) entry which is preliminary data.</text>
</comment>
<dbReference type="Proteomes" id="UP000241587">
    <property type="component" value="Unassembled WGS sequence"/>
</dbReference>
<accession>A0A2T4H9G0</accession>
<gene>
    <name evidence="1" type="ORF">FCULG_00004297</name>
</gene>
<keyword evidence="2" id="KW-1185">Reference proteome</keyword>